<dbReference type="GO" id="GO:0005737">
    <property type="term" value="C:cytoplasm"/>
    <property type="evidence" value="ECO:0007669"/>
    <property type="project" value="TreeGrafter"/>
</dbReference>
<feature type="region of interest" description="Disordered" evidence="13">
    <location>
        <begin position="292"/>
        <end position="374"/>
    </location>
</feature>
<evidence type="ECO:0000313" key="17">
    <source>
        <dbReference type="WBParaSite" id="TREG1_27580.1"/>
    </source>
</evidence>
<dbReference type="InterPro" id="IPR036674">
    <property type="entry name" value="p53_tetramer_sf"/>
</dbReference>
<evidence type="ECO:0000256" key="10">
    <source>
        <dbReference type="ARBA" id="ARBA00059815"/>
    </source>
</evidence>
<dbReference type="CDD" id="cd06612">
    <property type="entry name" value="STKc_MST1_2"/>
    <property type="match status" value="1"/>
</dbReference>
<dbReference type="SMART" id="SM00220">
    <property type="entry name" value="S_TKc"/>
    <property type="match status" value="1"/>
</dbReference>
<name>A0AA85JD41_TRIRE</name>
<dbReference type="Gene3D" id="1.10.510.10">
    <property type="entry name" value="Transferase(Phosphotransferase) domain 1"/>
    <property type="match status" value="1"/>
</dbReference>
<dbReference type="GO" id="GO:0005524">
    <property type="term" value="F:ATP binding"/>
    <property type="evidence" value="ECO:0007669"/>
    <property type="project" value="UniProtKB-UniRule"/>
</dbReference>
<evidence type="ECO:0000256" key="9">
    <source>
        <dbReference type="ARBA" id="ARBA00048679"/>
    </source>
</evidence>
<proteinExistence type="inferred from homology"/>
<dbReference type="GO" id="GO:0004674">
    <property type="term" value="F:protein serine/threonine kinase activity"/>
    <property type="evidence" value="ECO:0007669"/>
    <property type="project" value="UniProtKB-KW"/>
</dbReference>
<evidence type="ECO:0000256" key="6">
    <source>
        <dbReference type="ARBA" id="ARBA00022777"/>
    </source>
</evidence>
<feature type="compositionally biased region" description="Acidic residues" evidence="13">
    <location>
        <begin position="473"/>
        <end position="483"/>
    </location>
</feature>
<dbReference type="Pfam" id="PF11629">
    <property type="entry name" value="Mst1_SARAH"/>
    <property type="match status" value="1"/>
</dbReference>
<dbReference type="InterPro" id="IPR011524">
    <property type="entry name" value="SARAH_dom"/>
</dbReference>
<feature type="compositionally biased region" description="Low complexity" evidence="13">
    <location>
        <begin position="310"/>
        <end position="334"/>
    </location>
</feature>
<feature type="compositionally biased region" description="Basic and acidic residues" evidence="13">
    <location>
        <begin position="350"/>
        <end position="363"/>
    </location>
</feature>
<dbReference type="FunFam" id="3.30.200.20:FF:000040">
    <property type="entry name" value="Dual specificity mitogen-activated protein kinase kinase"/>
    <property type="match status" value="1"/>
</dbReference>
<feature type="compositionally biased region" description="Basic and acidic residues" evidence="13">
    <location>
        <begin position="422"/>
        <end position="431"/>
    </location>
</feature>
<dbReference type="CDD" id="cd21884">
    <property type="entry name" value="SARAH_MST_Hpo"/>
    <property type="match status" value="1"/>
</dbReference>
<dbReference type="Proteomes" id="UP000050795">
    <property type="component" value="Unassembled WGS sequence"/>
</dbReference>
<evidence type="ECO:0000256" key="3">
    <source>
        <dbReference type="ARBA" id="ARBA00022527"/>
    </source>
</evidence>
<dbReference type="PROSITE" id="PS50951">
    <property type="entry name" value="SARAH"/>
    <property type="match status" value="1"/>
</dbReference>
<dbReference type="PANTHER" id="PTHR48012:SF18">
    <property type="entry name" value="HAPPYHOUR, ISOFORM A"/>
    <property type="match status" value="1"/>
</dbReference>
<reference evidence="17" key="2">
    <citation type="submission" date="2023-11" db="UniProtKB">
        <authorList>
            <consortium name="WormBaseParasite"/>
        </authorList>
    </citation>
    <scope>IDENTIFICATION</scope>
</reference>
<feature type="compositionally biased region" description="Polar residues" evidence="13">
    <location>
        <begin position="409"/>
        <end position="420"/>
    </location>
</feature>
<sequence length="672" mass="73550">MQRLDDSELSKPPSEVLEIICKLGKGSYGSVYKARYKANGGIVAVKKVPVDSDLADIVKEISIMQQCDSPFIVKCYGSLFDSQDLWICMEYCGAGSIADIMRLRGRPIPGEDQIATVLHYSLCGLDYLHQMRKIHRDIKAGNILLLNSGAAKLADFGVAGQLSDTLAKRNTVIGTPYWMAPEVIQEIGYNCSADIWSLGITAIEMADGKPPLADIHPMRALFMIPSQPAPALRKPNNWSLEFRSFVTACLAKSPESRPTASALLQTEFIRNAKPCSILLPLINEANEARERRLLQQQQQQQQNHHHHQHQQQQRTSSPGQPGSSSPHTHSSSSPDTPVADVKRRHSLGNKTDDKQNQQVHQHDETEDNNNSNLRTMVRSNTTRNYNKETGLHMDGAATLVSLNSNHGSAYSGDGNDSSGSFIRHDDYHKDDDEMNLNGSSGNLDTMVVNDAAESEEDSGSVVVHDISSSSDGGYDDNEGDDADAERDQREAFALLDAALPSAITTTEGTLTRKIDRAVKVANHNNNNNELHGQQDSEMNNDVNGNVVGQQHHHHQVVPHQPGGQPAAPAPFIQRPFAPFSRAIQQNNPYTTNDPSSAAGGCGGGGLNRLSYTELEQLLVTLTNDLEIELKNLAVRYRHKRQPLLDAIAEKTAQAGYTSSVPSKSTIPVNNET</sequence>
<evidence type="ECO:0000256" key="13">
    <source>
        <dbReference type="SAM" id="MobiDB-lite"/>
    </source>
</evidence>
<dbReference type="WBParaSite" id="TREG1_27580.1">
    <property type="protein sequence ID" value="TREG1_27580.1"/>
    <property type="gene ID" value="TREG1_27580"/>
</dbReference>
<keyword evidence="7 12" id="KW-0067">ATP-binding</keyword>
<feature type="compositionally biased region" description="Low complexity" evidence="13">
    <location>
        <begin position="459"/>
        <end position="472"/>
    </location>
</feature>
<keyword evidence="4" id="KW-0808">Transferase</keyword>
<dbReference type="EC" id="2.7.11.1" evidence="2"/>
<evidence type="ECO:0000256" key="11">
    <source>
        <dbReference type="ARBA" id="ARBA00074244"/>
    </source>
</evidence>
<keyword evidence="3" id="KW-0723">Serine/threonine-protein kinase</keyword>
<dbReference type="AlphaFoldDB" id="A0AA85JD41"/>
<dbReference type="PROSITE" id="PS00107">
    <property type="entry name" value="PROTEIN_KINASE_ATP"/>
    <property type="match status" value="1"/>
</dbReference>
<dbReference type="FunFam" id="1.10.510.10:FF:000605">
    <property type="entry name" value="serine/threonine-protein kinase 3 isoform X2"/>
    <property type="match status" value="1"/>
</dbReference>
<organism evidence="16 17">
    <name type="scientific">Trichobilharzia regenti</name>
    <name type="common">Nasal bird schistosome</name>
    <dbReference type="NCBI Taxonomy" id="157069"/>
    <lineage>
        <taxon>Eukaryota</taxon>
        <taxon>Metazoa</taxon>
        <taxon>Spiralia</taxon>
        <taxon>Lophotrochozoa</taxon>
        <taxon>Platyhelminthes</taxon>
        <taxon>Trematoda</taxon>
        <taxon>Digenea</taxon>
        <taxon>Strigeidida</taxon>
        <taxon>Schistosomatoidea</taxon>
        <taxon>Schistosomatidae</taxon>
        <taxon>Trichobilharzia</taxon>
    </lineage>
</organism>
<feature type="domain" description="SARAH" evidence="15">
    <location>
        <begin position="603"/>
        <end position="650"/>
    </location>
</feature>
<keyword evidence="6" id="KW-0418">Kinase</keyword>
<evidence type="ECO:0000313" key="16">
    <source>
        <dbReference type="Proteomes" id="UP000050795"/>
    </source>
</evidence>
<protein>
    <recommendedName>
        <fullName evidence="11">Serine/threonine-protein kinase cst-1</fullName>
        <ecNumber evidence="2">2.7.11.1</ecNumber>
    </recommendedName>
</protein>
<dbReference type="Pfam" id="PF00069">
    <property type="entry name" value="Pkinase"/>
    <property type="match status" value="1"/>
</dbReference>
<comment type="catalytic activity">
    <reaction evidence="8">
        <text>L-threonyl-[protein] + ATP = O-phospho-L-threonyl-[protein] + ADP + H(+)</text>
        <dbReference type="Rhea" id="RHEA:46608"/>
        <dbReference type="Rhea" id="RHEA-COMP:11060"/>
        <dbReference type="Rhea" id="RHEA-COMP:11605"/>
        <dbReference type="ChEBI" id="CHEBI:15378"/>
        <dbReference type="ChEBI" id="CHEBI:30013"/>
        <dbReference type="ChEBI" id="CHEBI:30616"/>
        <dbReference type="ChEBI" id="CHEBI:61977"/>
        <dbReference type="ChEBI" id="CHEBI:456216"/>
        <dbReference type="EC" id="2.7.11.1"/>
    </reaction>
</comment>
<dbReference type="GO" id="GO:0051262">
    <property type="term" value="P:protein tetramerization"/>
    <property type="evidence" value="ECO:0007669"/>
    <property type="project" value="InterPro"/>
</dbReference>
<evidence type="ECO:0000259" key="15">
    <source>
        <dbReference type="PROSITE" id="PS50951"/>
    </source>
</evidence>
<evidence type="ECO:0000256" key="8">
    <source>
        <dbReference type="ARBA" id="ARBA00047899"/>
    </source>
</evidence>
<keyword evidence="5 12" id="KW-0547">Nucleotide-binding</keyword>
<evidence type="ECO:0000256" key="2">
    <source>
        <dbReference type="ARBA" id="ARBA00012513"/>
    </source>
</evidence>
<dbReference type="InterPro" id="IPR000719">
    <property type="entry name" value="Prot_kinase_dom"/>
</dbReference>
<dbReference type="InterPro" id="IPR024205">
    <property type="entry name" value="Mst1_2_SARAH_domain"/>
</dbReference>
<dbReference type="InterPro" id="IPR050629">
    <property type="entry name" value="STE20/SPS1-PAK"/>
</dbReference>
<feature type="region of interest" description="Disordered" evidence="13">
    <location>
        <begin position="409"/>
        <end position="483"/>
    </location>
</feature>
<comment type="function">
    <text evidence="10">Serine/threonine-protein kinase which extends lifespan and delays tissue aging, probably by activating daf-16.</text>
</comment>
<dbReference type="InterPro" id="IPR017441">
    <property type="entry name" value="Protein_kinase_ATP_BS"/>
</dbReference>
<accession>A0AA85JD41</accession>
<evidence type="ECO:0000256" key="5">
    <source>
        <dbReference type="ARBA" id="ARBA00022741"/>
    </source>
</evidence>
<dbReference type="GO" id="GO:0035556">
    <property type="term" value="P:intracellular signal transduction"/>
    <property type="evidence" value="ECO:0007669"/>
    <property type="project" value="TreeGrafter"/>
</dbReference>
<comment type="similarity">
    <text evidence="1">Belongs to the protein kinase superfamily. STE Ser/Thr protein kinase family. STE20 subfamily.</text>
</comment>
<evidence type="ECO:0000256" key="12">
    <source>
        <dbReference type="PROSITE-ProRule" id="PRU10141"/>
    </source>
</evidence>
<dbReference type="InterPro" id="IPR011009">
    <property type="entry name" value="Kinase-like_dom_sf"/>
</dbReference>
<feature type="binding site" evidence="12">
    <location>
        <position position="47"/>
    </location>
    <ligand>
        <name>ATP</name>
        <dbReference type="ChEBI" id="CHEBI:30616"/>
    </ligand>
</feature>
<evidence type="ECO:0000256" key="1">
    <source>
        <dbReference type="ARBA" id="ARBA00008874"/>
    </source>
</evidence>
<evidence type="ECO:0000259" key="14">
    <source>
        <dbReference type="PROSITE" id="PS50011"/>
    </source>
</evidence>
<keyword evidence="16" id="KW-1185">Reference proteome</keyword>
<comment type="catalytic activity">
    <reaction evidence="9">
        <text>L-seryl-[protein] + ATP = O-phospho-L-seryl-[protein] + ADP + H(+)</text>
        <dbReference type="Rhea" id="RHEA:17989"/>
        <dbReference type="Rhea" id="RHEA-COMP:9863"/>
        <dbReference type="Rhea" id="RHEA-COMP:11604"/>
        <dbReference type="ChEBI" id="CHEBI:15378"/>
        <dbReference type="ChEBI" id="CHEBI:29999"/>
        <dbReference type="ChEBI" id="CHEBI:30616"/>
        <dbReference type="ChEBI" id="CHEBI:83421"/>
        <dbReference type="ChEBI" id="CHEBI:456216"/>
        <dbReference type="EC" id="2.7.11.1"/>
    </reaction>
</comment>
<evidence type="ECO:0000256" key="4">
    <source>
        <dbReference type="ARBA" id="ARBA00022679"/>
    </source>
</evidence>
<reference evidence="16" key="1">
    <citation type="submission" date="2022-06" db="EMBL/GenBank/DDBJ databases">
        <authorList>
            <person name="Berger JAMES D."/>
            <person name="Berger JAMES D."/>
        </authorList>
    </citation>
    <scope>NUCLEOTIDE SEQUENCE [LARGE SCALE GENOMIC DNA]</scope>
</reference>
<feature type="domain" description="Protein kinase" evidence="14">
    <location>
        <begin position="17"/>
        <end position="269"/>
    </location>
</feature>
<dbReference type="Gene3D" id="4.10.170.10">
    <property type="entry name" value="p53-like tetramerisation domain"/>
    <property type="match status" value="1"/>
</dbReference>
<dbReference type="PANTHER" id="PTHR48012">
    <property type="entry name" value="STERILE20-LIKE KINASE, ISOFORM B-RELATED"/>
    <property type="match status" value="1"/>
</dbReference>
<dbReference type="PROSITE" id="PS50011">
    <property type="entry name" value="PROTEIN_KINASE_DOM"/>
    <property type="match status" value="1"/>
</dbReference>
<dbReference type="SUPFAM" id="SSF56112">
    <property type="entry name" value="Protein kinase-like (PK-like)"/>
    <property type="match status" value="1"/>
</dbReference>
<evidence type="ECO:0000256" key="7">
    <source>
        <dbReference type="ARBA" id="ARBA00022840"/>
    </source>
</evidence>